<accession>A0A0A0YW04</accession>
<proteinExistence type="predicted"/>
<dbReference type="EMBL" id="KM236241">
    <property type="protein sequence ID" value="AIX12330.1"/>
    <property type="molecule type" value="Genomic_DNA"/>
</dbReference>
<evidence type="ECO:0000313" key="2">
    <source>
        <dbReference type="Proteomes" id="UP000030325"/>
    </source>
</evidence>
<organism evidence="1 2">
    <name type="scientific">Citrobacter phage Stevie</name>
    <dbReference type="NCBI Taxonomy" id="2885922"/>
    <lineage>
        <taxon>Viruses</taxon>
        <taxon>Duplodnaviria</taxon>
        <taxon>Heunggongvirae</taxon>
        <taxon>Uroviricota</taxon>
        <taxon>Caudoviricetes</taxon>
        <taxon>Drexlerviridae</taxon>
        <taxon>Tempevirinae</taxon>
        <taxon>Tlsvirus</taxon>
        <taxon>Tlsvirus stevie</taxon>
    </lineage>
</organism>
<sequence>MKAFALVAAMWCMVIGHPGVTLALCVFILLGVFDE</sequence>
<dbReference type="Proteomes" id="UP000030325">
    <property type="component" value="Segment"/>
</dbReference>
<name>A0A0A0YW04_9CAUD</name>
<evidence type="ECO:0000313" key="1">
    <source>
        <dbReference type="EMBL" id="AIX12330.1"/>
    </source>
</evidence>
<dbReference type="KEGG" id="vg:24722949"/>
<reference evidence="1 2" key="1">
    <citation type="journal article" date="2015" name="Genome Announc.">
        <title>Complete Genome of Citrobacter freundii Siphophage Stevie.</title>
        <authorList>
            <person name="Shaw J.P."/>
            <person name="Aviles Medina C.A."/>
            <person name="Chen Y."/>
            <person name="Luna A.J."/>
            <person name="Hernandez A.C."/>
            <person name="Kuty Everett G.F."/>
        </authorList>
    </citation>
    <scope>NUCLEOTIDE SEQUENCE [LARGE SCALE GENOMIC DNA]</scope>
</reference>
<protein>
    <submittedName>
        <fullName evidence="1">Uncharacterized protein</fullName>
    </submittedName>
</protein>
<dbReference type="RefSeq" id="YP_009148767.1">
    <property type="nucleotide sequence ID" value="NC_027350.1"/>
</dbReference>
<gene>
    <name evidence="1" type="ORF">CPT_Stevie61</name>
</gene>
<dbReference type="GeneID" id="24722949"/>
<keyword evidence="2" id="KW-1185">Reference proteome</keyword>